<proteinExistence type="predicted"/>
<feature type="region of interest" description="Disordered" evidence="1">
    <location>
        <begin position="39"/>
        <end position="65"/>
    </location>
</feature>
<feature type="compositionally biased region" description="Basic and acidic residues" evidence="1">
    <location>
        <begin position="42"/>
        <end position="56"/>
    </location>
</feature>
<keyword evidence="3" id="KW-1185">Reference proteome</keyword>
<reference evidence="2 3" key="1">
    <citation type="journal article" date="2013" name="Curr. Biol.">
        <title>The Genome of the Foraminiferan Reticulomyxa filosa.</title>
        <authorList>
            <person name="Glockner G."/>
            <person name="Hulsmann N."/>
            <person name="Schleicher M."/>
            <person name="Noegel A.A."/>
            <person name="Eichinger L."/>
            <person name="Gallinger C."/>
            <person name="Pawlowski J."/>
            <person name="Sierra R."/>
            <person name="Euteneuer U."/>
            <person name="Pillet L."/>
            <person name="Moustafa A."/>
            <person name="Platzer M."/>
            <person name="Groth M."/>
            <person name="Szafranski K."/>
            <person name="Schliwa M."/>
        </authorList>
    </citation>
    <scope>NUCLEOTIDE SEQUENCE [LARGE SCALE GENOMIC DNA]</scope>
</reference>
<dbReference type="AlphaFoldDB" id="X6L8H2"/>
<accession>X6L8H2</accession>
<comment type="caution">
    <text evidence="2">The sequence shown here is derived from an EMBL/GenBank/DDBJ whole genome shotgun (WGS) entry which is preliminary data.</text>
</comment>
<dbReference type="EMBL" id="ASPP01050013">
    <property type="protein sequence ID" value="ETN97346.1"/>
    <property type="molecule type" value="Genomic_DNA"/>
</dbReference>
<evidence type="ECO:0000313" key="3">
    <source>
        <dbReference type="Proteomes" id="UP000023152"/>
    </source>
</evidence>
<name>X6L8H2_RETFI</name>
<evidence type="ECO:0000256" key="1">
    <source>
        <dbReference type="SAM" id="MobiDB-lite"/>
    </source>
</evidence>
<dbReference type="Proteomes" id="UP000023152">
    <property type="component" value="Unassembled WGS sequence"/>
</dbReference>
<protein>
    <submittedName>
        <fullName evidence="2">Uncharacterized protein</fullName>
    </submittedName>
</protein>
<sequence length="457" mass="53651">MWLRCYNPVHYLSGKPSILRVAQNLSSLRNIYVRAFGGSAKKQQENSEDENKKENDNVEDNQMKANPLLKLRTVSDDQKKKAQEFDDLIHKKQEKQWIRQQEILNELKNIKAFIESNRNNSVAIMSKIKSEIYSFDPIKSTASHKTNNTTTGAEVLRRYVWLCQKYLNDENWHNLVTSDHTLATMENLFDFLHKNAGGLTTEEVCDLLWTLATLGYRPFQLVQSLVSFVDRCFRRYYMRYENVNEFNEPILPENKSPDQDILQRLVVWRQMDEDNSGENNDKSRIVELPVRPNEFADIVFAYGQLRVQSGAVIKMLYKIVDEHFSKNNRLLDQFLPKDLSNLAVGYAMMDPAFQQYEISWGLNRHLNLLGAHVPWTFHEKLNILHYDVIMRYINQGWKLRITGDLQKLIDNNFIENLPRLVPPFYDPFLQQIYDSLQELLFGGQYYCKNVEGLSLFL</sequence>
<gene>
    <name evidence="2" type="ORF">RFI_40187</name>
</gene>
<evidence type="ECO:0000313" key="2">
    <source>
        <dbReference type="EMBL" id="ETN97346.1"/>
    </source>
</evidence>
<organism evidence="2 3">
    <name type="scientific">Reticulomyxa filosa</name>
    <dbReference type="NCBI Taxonomy" id="46433"/>
    <lineage>
        <taxon>Eukaryota</taxon>
        <taxon>Sar</taxon>
        <taxon>Rhizaria</taxon>
        <taxon>Retaria</taxon>
        <taxon>Foraminifera</taxon>
        <taxon>Monothalamids</taxon>
        <taxon>Reticulomyxidae</taxon>
        <taxon>Reticulomyxa</taxon>
    </lineage>
</organism>